<feature type="transmembrane region" description="Helical" evidence="3">
    <location>
        <begin position="159"/>
        <end position="181"/>
    </location>
</feature>
<dbReference type="EMBL" id="QBML01000025">
    <property type="protein sequence ID" value="PZO38179.1"/>
    <property type="molecule type" value="Genomic_DNA"/>
</dbReference>
<feature type="transmembrane region" description="Helical" evidence="3">
    <location>
        <begin position="279"/>
        <end position="298"/>
    </location>
</feature>
<feature type="transmembrane region" description="Helical" evidence="3">
    <location>
        <begin position="30"/>
        <end position="47"/>
    </location>
</feature>
<evidence type="ECO:0000256" key="3">
    <source>
        <dbReference type="SAM" id="Phobius"/>
    </source>
</evidence>
<feature type="transmembrane region" description="Helical" evidence="3">
    <location>
        <begin position="187"/>
        <end position="208"/>
    </location>
</feature>
<feature type="transmembrane region" description="Helical" evidence="3">
    <location>
        <begin position="119"/>
        <end position="138"/>
    </location>
</feature>
<dbReference type="SUPFAM" id="SSF103473">
    <property type="entry name" value="MFS general substrate transporter"/>
    <property type="match status" value="1"/>
</dbReference>
<keyword evidence="3" id="KW-1133">Transmembrane helix</keyword>
<reference evidence="4 5" key="2">
    <citation type="submission" date="2018-06" db="EMBL/GenBank/DDBJ databases">
        <title>Metagenomic assembly of (sub)arctic Cyanobacteria and their associated microbiome from non-axenic cultures.</title>
        <authorList>
            <person name="Baurain D."/>
        </authorList>
    </citation>
    <scope>NUCLEOTIDE SEQUENCE [LARGE SCALE GENOMIC DNA]</scope>
    <source>
        <strain evidence="4">ULC066bin1</strain>
    </source>
</reference>
<organism evidence="4 5">
    <name type="scientific">Pseudanabaena frigida</name>
    <dbReference type="NCBI Taxonomy" id="945775"/>
    <lineage>
        <taxon>Bacteria</taxon>
        <taxon>Bacillati</taxon>
        <taxon>Cyanobacteriota</taxon>
        <taxon>Cyanophyceae</taxon>
        <taxon>Pseudanabaenales</taxon>
        <taxon>Pseudanabaenaceae</taxon>
        <taxon>Pseudanabaena</taxon>
    </lineage>
</organism>
<keyword evidence="3" id="KW-0472">Membrane</keyword>
<dbReference type="GO" id="GO:0030089">
    <property type="term" value="C:phycobilisome"/>
    <property type="evidence" value="ECO:0007669"/>
    <property type="project" value="UniProtKB-KW"/>
</dbReference>
<evidence type="ECO:0000313" key="4">
    <source>
        <dbReference type="EMBL" id="PZO38179.1"/>
    </source>
</evidence>
<gene>
    <name evidence="4" type="ORF">DCF19_17065</name>
</gene>
<dbReference type="Gene3D" id="1.20.1250.20">
    <property type="entry name" value="MFS general substrate transporter like domains"/>
    <property type="match status" value="1"/>
</dbReference>
<sequence>MSAPAIPDSNSPMRRFLKIVNLRPDEAERTFLMFLFYCATSIGAVWLEYSSSTLFLEAYKAENLTWVYIATAFVVTAFGVFYSWLQKLFPLRWVMLGISFLLALPLPLAWMGLMQKGTFIYLAAVFGIRLWVEGIYVLSNINNDIAANQLFNIREIKRAFPLISTGIIVAEIVGGFSYPFLVSWVGAANMTIATCLMLFMGSCLLFYLSTRYRQAFPNSVYNGEEDSDLTPRSLQGNLRKYVWLLFGFFIAAQILFFMIEFQYQTQLETNLKTEEAIGSFLGIFGGIMGVFKLTLQLFGSSRIIERIGVFFAVLMPPIGIIITGTIAGFAPFGLLAGFVVLKFFDELFRFTIVAATAPTLFQAVPDLFRSQIQSFVRGIADPLATGGAGVLIWVVSEIFKQQRIGVDIFSHWFAAVIVLVAIVWVVIIWLLRRGYLELLIQSVERGQLSLLAVDTRELRRAVSESMTRADTQIEQSVCIDLLTQIAPQAVGESLAPLLSQMTPDLQAQSIDAMLENPEPKYLPYIREVMQSPHASPQVQALCLRYVLLADEKNRDIDSLRNYLGPEQNPIIRGTAVALMMRLGASSQVAEATNTLRHMITSSSQPERVLGCRALAEAAFMQSLRFYVPQLLQDPSIEVRCALLRAIAATRASEYFPSIIRGLHYKATRKAAHEALVMLGDDAISALLELAYSHRSPDNVRIQAWDILGEIATPTSISVLANNLPKSWGKHRRQILRTLIRIPQEQGIETILELIGRSGIEKMVIQELGVMTEAWAGVEDMPSDRVSTTETSLLLEALQNEAIDSLERIFLLMKLLYSASAIQAAAFNILSGSKSSLARGMEILDNTVDLSVKQVLLSVVDSRSIADKLSILSVIHPYKPLSPLRRLQQLVDLRYCLSDWTLACCFHIARTQFWSLPAEAMLKCLEHPTGFVREAVISYLQIASPRSLVKILPHLLKDRDSLVLAQARAISYYFQNNGENTLNLSDNSHERKEIDTEIKARMIGKPNGYGES</sequence>
<name>A0A2W4W883_9CYAN</name>
<protein>
    <recommendedName>
        <fullName evidence="6">MFS transporter</fullName>
    </recommendedName>
</protein>
<reference evidence="4 5" key="1">
    <citation type="submission" date="2018-04" db="EMBL/GenBank/DDBJ databases">
        <authorList>
            <person name="Go L.Y."/>
            <person name="Mitchell J.A."/>
        </authorList>
    </citation>
    <scope>NUCLEOTIDE SEQUENCE [LARGE SCALE GENOMIC DNA]</scope>
    <source>
        <strain evidence="4">ULC066bin1</strain>
    </source>
</reference>
<feature type="transmembrane region" description="Helical" evidence="3">
    <location>
        <begin position="67"/>
        <end position="85"/>
    </location>
</feature>
<dbReference type="InterPro" id="IPR016024">
    <property type="entry name" value="ARM-type_fold"/>
</dbReference>
<evidence type="ECO:0000256" key="1">
    <source>
        <dbReference type="ARBA" id="ARBA00022549"/>
    </source>
</evidence>
<dbReference type="Proteomes" id="UP000249467">
    <property type="component" value="Unassembled WGS sequence"/>
</dbReference>
<keyword evidence="1" id="KW-0042">Antenna complex</keyword>
<dbReference type="InterPro" id="IPR011989">
    <property type="entry name" value="ARM-like"/>
</dbReference>
<comment type="caution">
    <text evidence="4">The sequence shown here is derived from an EMBL/GenBank/DDBJ whole genome shotgun (WGS) entry which is preliminary data.</text>
</comment>
<feature type="transmembrane region" description="Helical" evidence="3">
    <location>
        <begin position="92"/>
        <end position="113"/>
    </location>
</feature>
<dbReference type="InterPro" id="IPR036259">
    <property type="entry name" value="MFS_trans_sf"/>
</dbReference>
<proteinExistence type="predicted"/>
<evidence type="ECO:0000313" key="5">
    <source>
        <dbReference type="Proteomes" id="UP000249467"/>
    </source>
</evidence>
<evidence type="ECO:0000256" key="2">
    <source>
        <dbReference type="ARBA" id="ARBA00022738"/>
    </source>
</evidence>
<keyword evidence="2" id="KW-0605">Phycobilisome</keyword>
<dbReference type="AlphaFoldDB" id="A0A2W4W883"/>
<dbReference type="Gene3D" id="1.25.10.10">
    <property type="entry name" value="Leucine-rich Repeat Variant"/>
    <property type="match status" value="1"/>
</dbReference>
<feature type="transmembrane region" description="Helical" evidence="3">
    <location>
        <begin position="241"/>
        <end position="259"/>
    </location>
</feature>
<evidence type="ECO:0008006" key="6">
    <source>
        <dbReference type="Google" id="ProtNLM"/>
    </source>
</evidence>
<feature type="transmembrane region" description="Helical" evidence="3">
    <location>
        <begin position="408"/>
        <end position="431"/>
    </location>
</feature>
<feature type="transmembrane region" description="Helical" evidence="3">
    <location>
        <begin position="375"/>
        <end position="396"/>
    </location>
</feature>
<feature type="transmembrane region" description="Helical" evidence="3">
    <location>
        <begin position="310"/>
        <end position="341"/>
    </location>
</feature>
<accession>A0A2W4W883</accession>
<dbReference type="SUPFAM" id="SSF48371">
    <property type="entry name" value="ARM repeat"/>
    <property type="match status" value="1"/>
</dbReference>
<keyword evidence="3" id="KW-0812">Transmembrane</keyword>